<evidence type="ECO:0000313" key="3">
    <source>
        <dbReference type="Proteomes" id="UP000228930"/>
    </source>
</evidence>
<dbReference type="AlphaFoldDB" id="A0A2M6UF74"/>
<feature type="transmembrane region" description="Helical" evidence="1">
    <location>
        <begin position="72"/>
        <end position="92"/>
    </location>
</feature>
<comment type="caution">
    <text evidence="2">The sequence shown here is derived from an EMBL/GenBank/DDBJ whole genome shotgun (WGS) entry which is preliminary data.</text>
</comment>
<gene>
    <name evidence="2" type="ORF">TSA1_22735</name>
</gene>
<dbReference type="Proteomes" id="UP000228930">
    <property type="component" value="Unassembled WGS sequence"/>
</dbReference>
<protein>
    <submittedName>
        <fullName evidence="2">Uncharacterized protein</fullName>
    </submittedName>
</protein>
<feature type="transmembrane region" description="Helical" evidence="1">
    <location>
        <begin position="40"/>
        <end position="60"/>
    </location>
</feature>
<feature type="transmembrane region" description="Helical" evidence="1">
    <location>
        <begin position="7"/>
        <end position="28"/>
    </location>
</feature>
<keyword evidence="1" id="KW-0472">Membrane</keyword>
<keyword evidence="1" id="KW-1133">Transmembrane helix</keyword>
<proteinExistence type="predicted"/>
<organism evidence="2 3">
    <name type="scientific">Bradyrhizobium nitroreducens</name>
    <dbReference type="NCBI Taxonomy" id="709803"/>
    <lineage>
        <taxon>Bacteria</taxon>
        <taxon>Pseudomonadati</taxon>
        <taxon>Pseudomonadota</taxon>
        <taxon>Alphaproteobacteria</taxon>
        <taxon>Hyphomicrobiales</taxon>
        <taxon>Nitrobacteraceae</taxon>
        <taxon>Bradyrhizobium</taxon>
    </lineage>
</organism>
<keyword evidence="3" id="KW-1185">Reference proteome</keyword>
<name>A0A2M6UF74_9BRAD</name>
<keyword evidence="1" id="KW-0812">Transmembrane</keyword>
<evidence type="ECO:0000313" key="2">
    <source>
        <dbReference type="EMBL" id="PIT03260.1"/>
    </source>
</evidence>
<reference evidence="2 3" key="1">
    <citation type="submission" date="2015-06" db="EMBL/GenBank/DDBJ databases">
        <title>Comparative genome analysis of nirS-carrying Bradyrhizobium sp. strains.</title>
        <authorList>
            <person name="Ishii S."/>
            <person name="Jang J."/>
            <person name="Nishizawa T."/>
            <person name="Senoo K."/>
        </authorList>
    </citation>
    <scope>NUCLEOTIDE SEQUENCE [LARGE SCALE GENOMIC DNA]</scope>
    <source>
        <strain evidence="2 3">TSA1</strain>
    </source>
</reference>
<sequence length="147" mass="16585">MFWRAVLYCGFICLAAPIDIILLFWGGWVGSKDALLVRPFAEALLYIYAFILAVETLFRIAHHPDILAVKPWLRILQVIAGVIILFFIIDYMNVLRPMVEAHESAAAAYKRQLAVASASVLASILSFVACERGRRQHGLPYRLESNH</sequence>
<accession>A0A2M6UF74</accession>
<feature type="transmembrane region" description="Helical" evidence="1">
    <location>
        <begin position="112"/>
        <end position="130"/>
    </location>
</feature>
<evidence type="ECO:0000256" key="1">
    <source>
        <dbReference type="SAM" id="Phobius"/>
    </source>
</evidence>
<dbReference type="EMBL" id="LFJC01000003">
    <property type="protein sequence ID" value="PIT03260.1"/>
    <property type="molecule type" value="Genomic_DNA"/>
</dbReference>